<keyword evidence="3" id="KW-1185">Reference proteome</keyword>
<dbReference type="EMBL" id="NHYE01001411">
    <property type="protein sequence ID" value="PPQ95825.1"/>
    <property type="molecule type" value="Genomic_DNA"/>
</dbReference>
<gene>
    <name evidence="2" type="ORF">CVT26_015934</name>
</gene>
<feature type="transmembrane region" description="Helical" evidence="1">
    <location>
        <begin position="17"/>
        <end position="35"/>
    </location>
</feature>
<name>A0A409XYL8_9AGAR</name>
<dbReference type="AlphaFoldDB" id="A0A409XYL8"/>
<keyword evidence="1" id="KW-1133">Transmembrane helix</keyword>
<evidence type="ECO:0000256" key="1">
    <source>
        <dbReference type="SAM" id="Phobius"/>
    </source>
</evidence>
<evidence type="ECO:0000313" key="2">
    <source>
        <dbReference type="EMBL" id="PPQ95825.1"/>
    </source>
</evidence>
<comment type="caution">
    <text evidence="2">The sequence shown here is derived from an EMBL/GenBank/DDBJ whole genome shotgun (WGS) entry which is preliminary data.</text>
</comment>
<feature type="transmembrane region" description="Helical" evidence="1">
    <location>
        <begin position="97"/>
        <end position="120"/>
    </location>
</feature>
<sequence length="139" mass="15258">MAVIKIRNIQDSNSFEYVAFVFVVVVDAVLFFFISQEAKVANEARRVLAINASSNQERDDLEDVALLRQTAIFWIGMVSLSGISALVNAGVGRFMVLPTTLTGCVDLLAFLGVCGVLIYVEVSTIMLQMELTSYVNPED</sequence>
<keyword evidence="1" id="KW-0812">Transmembrane</keyword>
<protein>
    <submittedName>
        <fullName evidence="2">Uncharacterized protein</fullName>
    </submittedName>
</protein>
<organism evidence="2 3">
    <name type="scientific">Gymnopilus dilepis</name>
    <dbReference type="NCBI Taxonomy" id="231916"/>
    <lineage>
        <taxon>Eukaryota</taxon>
        <taxon>Fungi</taxon>
        <taxon>Dikarya</taxon>
        <taxon>Basidiomycota</taxon>
        <taxon>Agaricomycotina</taxon>
        <taxon>Agaricomycetes</taxon>
        <taxon>Agaricomycetidae</taxon>
        <taxon>Agaricales</taxon>
        <taxon>Agaricineae</taxon>
        <taxon>Hymenogastraceae</taxon>
        <taxon>Gymnopilus</taxon>
    </lineage>
</organism>
<keyword evidence="1" id="KW-0472">Membrane</keyword>
<evidence type="ECO:0000313" key="3">
    <source>
        <dbReference type="Proteomes" id="UP000284706"/>
    </source>
</evidence>
<accession>A0A409XYL8</accession>
<reference evidence="2 3" key="1">
    <citation type="journal article" date="2018" name="Evol. Lett.">
        <title>Horizontal gene cluster transfer increased hallucinogenic mushroom diversity.</title>
        <authorList>
            <person name="Reynolds H.T."/>
            <person name="Vijayakumar V."/>
            <person name="Gluck-Thaler E."/>
            <person name="Korotkin H.B."/>
            <person name="Matheny P.B."/>
            <person name="Slot J.C."/>
        </authorList>
    </citation>
    <scope>NUCLEOTIDE SEQUENCE [LARGE SCALE GENOMIC DNA]</scope>
    <source>
        <strain evidence="2 3">SRW20</strain>
    </source>
</reference>
<proteinExistence type="predicted"/>
<feature type="transmembrane region" description="Helical" evidence="1">
    <location>
        <begin position="71"/>
        <end position="91"/>
    </location>
</feature>
<dbReference type="Proteomes" id="UP000284706">
    <property type="component" value="Unassembled WGS sequence"/>
</dbReference>
<dbReference type="InParanoid" id="A0A409XYL8"/>